<dbReference type="Proteomes" id="UP001431449">
    <property type="component" value="Unassembled WGS sequence"/>
</dbReference>
<feature type="transmembrane region" description="Helical" evidence="2">
    <location>
        <begin position="42"/>
        <end position="68"/>
    </location>
</feature>
<keyword evidence="2" id="KW-0472">Membrane</keyword>
<dbReference type="Gene3D" id="1.25.40.10">
    <property type="entry name" value="Tetratricopeptide repeat domain"/>
    <property type="match status" value="2"/>
</dbReference>
<comment type="caution">
    <text evidence="3">The sequence shown here is derived from an EMBL/GenBank/DDBJ whole genome shotgun (WGS) entry which is preliminary data.</text>
</comment>
<feature type="transmembrane region" description="Helical" evidence="2">
    <location>
        <begin position="89"/>
        <end position="109"/>
    </location>
</feature>
<dbReference type="EMBL" id="JALNMH010000002">
    <property type="protein sequence ID" value="MCK7592734.1"/>
    <property type="molecule type" value="Genomic_DNA"/>
</dbReference>
<reference evidence="3" key="1">
    <citation type="submission" date="2022-04" db="EMBL/GenBank/DDBJ databases">
        <title>Lysobacter sp. CAU 1642 isolated from sea sand.</title>
        <authorList>
            <person name="Kim W."/>
        </authorList>
    </citation>
    <scope>NUCLEOTIDE SEQUENCE</scope>
    <source>
        <strain evidence="3">CAU 1642</strain>
    </source>
</reference>
<evidence type="ECO:0008006" key="5">
    <source>
        <dbReference type="Google" id="ProtNLM"/>
    </source>
</evidence>
<feature type="compositionally biased region" description="Low complexity" evidence="1">
    <location>
        <begin position="118"/>
        <end position="130"/>
    </location>
</feature>
<accession>A0ABT0GDV5</accession>
<evidence type="ECO:0000256" key="1">
    <source>
        <dbReference type="SAM" id="MobiDB-lite"/>
    </source>
</evidence>
<protein>
    <recommendedName>
        <fullName evidence="5">TolB amino-terminal domain-containing protein</fullName>
    </recommendedName>
</protein>
<keyword evidence="2" id="KW-0812">Transmembrane</keyword>
<dbReference type="InterPro" id="IPR011990">
    <property type="entry name" value="TPR-like_helical_dom_sf"/>
</dbReference>
<dbReference type="RefSeq" id="WP_248205076.1">
    <property type="nucleotide sequence ID" value="NZ_JALNMH010000002.1"/>
</dbReference>
<dbReference type="SUPFAM" id="SSF48452">
    <property type="entry name" value="TPR-like"/>
    <property type="match status" value="1"/>
</dbReference>
<dbReference type="Gene3D" id="3.40.50.10070">
    <property type="entry name" value="TolB, N-terminal domain"/>
    <property type="match status" value="1"/>
</dbReference>
<name>A0ABT0GDV5_9GAMM</name>
<feature type="transmembrane region" description="Helical" evidence="2">
    <location>
        <begin position="12"/>
        <end position="30"/>
    </location>
</feature>
<gene>
    <name evidence="3" type="ORF">M0G41_03520</name>
</gene>
<proteinExistence type="predicted"/>
<evidence type="ECO:0000313" key="4">
    <source>
        <dbReference type="Proteomes" id="UP001431449"/>
    </source>
</evidence>
<sequence length="629" mass="69049">MSFLAELRRRNVIRVAGLYVVAAWLVVQVAETVLPIFATPEWVLRTLVVMLAIGFVPALIFSWVFELTPEGIKRERDIRRDESIVDHTARKLDVAVIVLLVGVAALVLWKPGQRAETPEGVATAETGAAADEPLPSPEVPVPLREPSTSIAVLPFVNMSSDPEQVYFSDGIAEELLNALVKLPDLKVAGRTSSFAFRDQTGDLREIGRALNVNHILEGSVRKQGDRIRITAQLVTAEDGFHLWSETYDREAGDIFALQDEITAAIVGALKVKLGGEVAPRAERIDLAAYERYLKARQQMALRGVEALQVSRRLFGEVVALAPDYAPAHAGLARSLTLLATYASTDLTTEAVPSDLEVQRVAGLSARRALELDPENAEAWSVLGYVAWLYSGDLDLAEEATTRSLALSPRDPEIVNFAGDYFFWVLDPRSEATERLAVELDPLQAANHHDLARLLIFEERYAEALDAAQTAQALGFYRRSPALLTDTVLPGLIGVGRFDEAQALIDSARRSGGLSEGMAIFMQARLLVGQGDQQAASALLDTLIKEDAPSVLGYYVVDGLLRLGRLDEAAVWLERALSGKDRLLMDPLYLPMPERLPEHAGLRSLLDRPSLRRLFEMRRQNLQAKEGASA</sequence>
<evidence type="ECO:0000256" key="2">
    <source>
        <dbReference type="SAM" id="Phobius"/>
    </source>
</evidence>
<organism evidence="3 4">
    <name type="scientific">Pseudomarimonas salicorniae</name>
    <dbReference type="NCBI Taxonomy" id="2933270"/>
    <lineage>
        <taxon>Bacteria</taxon>
        <taxon>Pseudomonadati</taxon>
        <taxon>Pseudomonadota</taxon>
        <taxon>Gammaproteobacteria</taxon>
        <taxon>Lysobacterales</taxon>
        <taxon>Lysobacteraceae</taxon>
        <taxon>Pseudomarimonas</taxon>
    </lineage>
</organism>
<keyword evidence="4" id="KW-1185">Reference proteome</keyword>
<evidence type="ECO:0000313" key="3">
    <source>
        <dbReference type="EMBL" id="MCK7592734.1"/>
    </source>
</evidence>
<keyword evidence="2" id="KW-1133">Transmembrane helix</keyword>
<feature type="region of interest" description="Disordered" evidence="1">
    <location>
        <begin position="118"/>
        <end position="138"/>
    </location>
</feature>